<dbReference type="PANTHER" id="PTHR23513:SF6">
    <property type="entry name" value="MAJOR FACILITATOR SUPERFAMILY ASSOCIATED DOMAIN-CONTAINING PROTEIN"/>
    <property type="match status" value="1"/>
</dbReference>
<feature type="domain" description="Major facilitator superfamily (MFS) profile" evidence="9">
    <location>
        <begin position="245"/>
        <end position="424"/>
    </location>
</feature>
<keyword evidence="6 8" id="KW-0472">Membrane</keyword>
<dbReference type="OrthoDB" id="9775268at2"/>
<evidence type="ECO:0000313" key="10">
    <source>
        <dbReference type="EMBL" id="TYA12724.1"/>
    </source>
</evidence>
<evidence type="ECO:0000256" key="6">
    <source>
        <dbReference type="ARBA" id="ARBA00023136"/>
    </source>
</evidence>
<feature type="transmembrane region" description="Helical" evidence="8">
    <location>
        <begin position="195"/>
        <end position="215"/>
    </location>
</feature>
<proteinExistence type="predicted"/>
<feature type="transmembrane region" description="Helical" evidence="8">
    <location>
        <begin position="126"/>
        <end position="147"/>
    </location>
</feature>
<comment type="caution">
    <text evidence="10">The sequence shown here is derived from an EMBL/GenBank/DDBJ whole genome shotgun (WGS) entry which is preliminary data.</text>
</comment>
<dbReference type="GO" id="GO:0022857">
    <property type="term" value="F:transmembrane transporter activity"/>
    <property type="evidence" value="ECO:0007669"/>
    <property type="project" value="InterPro"/>
</dbReference>
<dbReference type="GO" id="GO:0005886">
    <property type="term" value="C:plasma membrane"/>
    <property type="evidence" value="ECO:0007669"/>
    <property type="project" value="UniProtKB-SubCell"/>
</dbReference>
<reference evidence="10 11" key="1">
    <citation type="submission" date="2019-08" db="EMBL/GenBank/DDBJ databases">
        <title>Genome sequencing of Paenibacillus faecis DSM 23593(T).</title>
        <authorList>
            <person name="Kook J.-K."/>
            <person name="Park S.-N."/>
            <person name="Lim Y.K."/>
        </authorList>
    </citation>
    <scope>NUCLEOTIDE SEQUENCE [LARGE SCALE GENOMIC DNA]</scope>
    <source>
        <strain evidence="10 11">DSM 23593</strain>
    </source>
</reference>
<comment type="subcellular location">
    <subcellularLocation>
        <location evidence="1">Cell membrane</location>
        <topology evidence="1">Multi-pass membrane protein</topology>
    </subcellularLocation>
</comment>
<evidence type="ECO:0000256" key="8">
    <source>
        <dbReference type="SAM" id="Phobius"/>
    </source>
</evidence>
<dbReference type="AlphaFoldDB" id="A0A5D0CTY9"/>
<feature type="transmembrane region" description="Helical" evidence="8">
    <location>
        <begin position="36"/>
        <end position="56"/>
    </location>
</feature>
<feature type="transmembrane region" description="Helical" evidence="8">
    <location>
        <begin position="334"/>
        <end position="356"/>
    </location>
</feature>
<dbReference type="PANTHER" id="PTHR23513">
    <property type="entry name" value="INTEGRAL MEMBRANE EFFLUX PROTEIN-RELATED"/>
    <property type="match status" value="1"/>
</dbReference>
<dbReference type="PROSITE" id="PS50850">
    <property type="entry name" value="MFS"/>
    <property type="match status" value="1"/>
</dbReference>
<evidence type="ECO:0000256" key="2">
    <source>
        <dbReference type="ARBA" id="ARBA00022448"/>
    </source>
</evidence>
<protein>
    <submittedName>
        <fullName evidence="10">MFS transporter</fullName>
    </submittedName>
</protein>
<feature type="transmembrane region" description="Helical" evidence="8">
    <location>
        <begin position="311"/>
        <end position="328"/>
    </location>
</feature>
<gene>
    <name evidence="10" type="ORF">FRY98_08400</name>
</gene>
<evidence type="ECO:0000256" key="7">
    <source>
        <dbReference type="SAM" id="MobiDB-lite"/>
    </source>
</evidence>
<dbReference type="InterPro" id="IPR011701">
    <property type="entry name" value="MFS"/>
</dbReference>
<keyword evidence="2" id="KW-0813">Transport</keyword>
<keyword evidence="3" id="KW-1003">Cell membrane</keyword>
<evidence type="ECO:0000259" key="9">
    <source>
        <dbReference type="PROSITE" id="PS50850"/>
    </source>
</evidence>
<evidence type="ECO:0000256" key="3">
    <source>
        <dbReference type="ARBA" id="ARBA00022475"/>
    </source>
</evidence>
<keyword evidence="4 8" id="KW-0812">Transmembrane</keyword>
<evidence type="ECO:0000313" key="11">
    <source>
        <dbReference type="Proteomes" id="UP000325218"/>
    </source>
</evidence>
<organism evidence="10 11">
    <name type="scientific">Paenibacillus faecis</name>
    <dbReference type="NCBI Taxonomy" id="862114"/>
    <lineage>
        <taxon>Bacteria</taxon>
        <taxon>Bacillati</taxon>
        <taxon>Bacillota</taxon>
        <taxon>Bacilli</taxon>
        <taxon>Bacillales</taxon>
        <taxon>Paenibacillaceae</taxon>
        <taxon>Paenibacillus</taxon>
    </lineage>
</organism>
<feature type="transmembrane region" description="Helical" evidence="8">
    <location>
        <begin position="276"/>
        <end position="299"/>
    </location>
</feature>
<feature type="transmembrane region" description="Helical" evidence="8">
    <location>
        <begin position="368"/>
        <end position="387"/>
    </location>
</feature>
<dbReference type="RefSeq" id="WP_148451326.1">
    <property type="nucleotide sequence ID" value="NZ_VSDO01000002.1"/>
</dbReference>
<dbReference type="CDD" id="cd06173">
    <property type="entry name" value="MFS_MefA_like"/>
    <property type="match status" value="1"/>
</dbReference>
<evidence type="ECO:0000256" key="1">
    <source>
        <dbReference type="ARBA" id="ARBA00004651"/>
    </source>
</evidence>
<feature type="transmembrane region" description="Helical" evidence="8">
    <location>
        <begin position="101"/>
        <end position="120"/>
    </location>
</feature>
<name>A0A5D0CTY9_9BACL</name>
<dbReference type="InterPro" id="IPR036259">
    <property type="entry name" value="MFS_trans_sf"/>
</dbReference>
<feature type="region of interest" description="Disordered" evidence="7">
    <location>
        <begin position="1"/>
        <end position="21"/>
    </location>
</feature>
<dbReference type="SUPFAM" id="SSF103473">
    <property type="entry name" value="MFS general substrate transporter"/>
    <property type="match status" value="1"/>
</dbReference>
<feature type="transmembrane region" description="Helical" evidence="8">
    <location>
        <begin position="76"/>
        <end position="94"/>
    </location>
</feature>
<evidence type="ECO:0000256" key="4">
    <source>
        <dbReference type="ARBA" id="ARBA00022692"/>
    </source>
</evidence>
<dbReference type="Proteomes" id="UP000325218">
    <property type="component" value="Unassembled WGS sequence"/>
</dbReference>
<keyword evidence="5 8" id="KW-1133">Transmembrane helix</keyword>
<sequence>MNNDFNPALQTEPAESLGHTSSSLNVSNRLESSRPFLVILCSVLLLSFGSKLYEIILPLMMYDITHSSVAMSSMKTAELLPNFFFALFIGVLVDRVDKKRWVLWMIGLQALLLIGFVLFFRSGTHVLPLYYTIGFLLMTFNYGYFNAQTSLTKLTVPTHRLTSANAKLSFAETLVGIMGPALSAMILLLPDISDGLLITAGCYGLCMLLFTRLRLEEKHADGGTRPSLAKAFTEGWTAFKSNTPLWMMTVFVIFLNCSSTVVNTTVIFFAKDELKLSSSGLAVVLSAAGVGGLAASLFMGKMRLRLGLGKLYAASILISGAGYLLLFLTDGLPVFLIALFLTGLGSTVHSVCVYSFRQEQTPAPLMGRIAGITGTLFRVGMPIAVYASGWIIAWYGSAVVFLGCAVWNLVVLLVLLRTRLRGLQ</sequence>
<dbReference type="EMBL" id="VSDO01000002">
    <property type="protein sequence ID" value="TYA12724.1"/>
    <property type="molecule type" value="Genomic_DNA"/>
</dbReference>
<keyword evidence="11" id="KW-1185">Reference proteome</keyword>
<dbReference type="Pfam" id="PF07690">
    <property type="entry name" value="MFS_1"/>
    <property type="match status" value="1"/>
</dbReference>
<feature type="transmembrane region" description="Helical" evidence="8">
    <location>
        <begin position="245"/>
        <end position="270"/>
    </location>
</feature>
<feature type="transmembrane region" description="Helical" evidence="8">
    <location>
        <begin position="168"/>
        <end position="189"/>
    </location>
</feature>
<feature type="transmembrane region" description="Helical" evidence="8">
    <location>
        <begin position="393"/>
        <end position="416"/>
    </location>
</feature>
<accession>A0A5D0CTY9</accession>
<evidence type="ECO:0000256" key="5">
    <source>
        <dbReference type="ARBA" id="ARBA00022989"/>
    </source>
</evidence>
<dbReference type="Gene3D" id="1.20.1250.20">
    <property type="entry name" value="MFS general substrate transporter like domains"/>
    <property type="match status" value="1"/>
</dbReference>
<dbReference type="InterPro" id="IPR020846">
    <property type="entry name" value="MFS_dom"/>
</dbReference>